<dbReference type="PROSITE" id="PS51186">
    <property type="entry name" value="GNAT"/>
    <property type="match status" value="1"/>
</dbReference>
<protein>
    <submittedName>
        <fullName evidence="2">RimJ/RimL family protein N-acetyltransferase</fullName>
    </submittedName>
</protein>
<proteinExistence type="predicted"/>
<keyword evidence="3" id="KW-1185">Reference proteome</keyword>
<evidence type="ECO:0000259" key="1">
    <source>
        <dbReference type="PROSITE" id="PS51186"/>
    </source>
</evidence>
<accession>A0ABU1RU38</accession>
<dbReference type="RefSeq" id="WP_310094047.1">
    <property type="nucleotide sequence ID" value="NZ_JAVDTT010000003.1"/>
</dbReference>
<dbReference type="PANTHER" id="PTHR43792">
    <property type="entry name" value="GNAT FAMILY, PUTATIVE (AFU_ORTHOLOGUE AFUA_3G00765)-RELATED-RELATED"/>
    <property type="match status" value="1"/>
</dbReference>
<organism evidence="2 3">
    <name type="scientific">Pseudoxanthomonas sacheonensis</name>
    <dbReference type="NCBI Taxonomy" id="443615"/>
    <lineage>
        <taxon>Bacteria</taxon>
        <taxon>Pseudomonadati</taxon>
        <taxon>Pseudomonadota</taxon>
        <taxon>Gammaproteobacteria</taxon>
        <taxon>Lysobacterales</taxon>
        <taxon>Lysobacteraceae</taxon>
        <taxon>Pseudoxanthomonas</taxon>
    </lineage>
</organism>
<dbReference type="Gene3D" id="3.40.630.30">
    <property type="match status" value="1"/>
</dbReference>
<dbReference type="Pfam" id="PF13302">
    <property type="entry name" value="Acetyltransf_3"/>
    <property type="match status" value="1"/>
</dbReference>
<reference evidence="2 3" key="1">
    <citation type="submission" date="2023-07" db="EMBL/GenBank/DDBJ databases">
        <title>Sorghum-associated microbial communities from plants grown in Nebraska, USA.</title>
        <authorList>
            <person name="Schachtman D."/>
        </authorList>
    </citation>
    <scope>NUCLEOTIDE SEQUENCE [LARGE SCALE GENOMIC DNA]</scope>
    <source>
        <strain evidence="2 3">BE107</strain>
    </source>
</reference>
<dbReference type="InterPro" id="IPR051531">
    <property type="entry name" value="N-acetyltransferase"/>
</dbReference>
<dbReference type="SUPFAM" id="SSF55729">
    <property type="entry name" value="Acyl-CoA N-acyltransferases (Nat)"/>
    <property type="match status" value="1"/>
</dbReference>
<dbReference type="InterPro" id="IPR000182">
    <property type="entry name" value="GNAT_dom"/>
</dbReference>
<feature type="domain" description="N-acetyltransferase" evidence="1">
    <location>
        <begin position="14"/>
        <end position="172"/>
    </location>
</feature>
<dbReference type="Proteomes" id="UP001254759">
    <property type="component" value="Unassembled WGS sequence"/>
</dbReference>
<name>A0ABU1RU38_9GAMM</name>
<gene>
    <name evidence="2" type="ORF">J2W94_002572</name>
</gene>
<dbReference type="InterPro" id="IPR016181">
    <property type="entry name" value="Acyl_CoA_acyltransferase"/>
</dbReference>
<dbReference type="PANTHER" id="PTHR43792:SF1">
    <property type="entry name" value="N-ACETYLTRANSFERASE DOMAIN-CONTAINING PROTEIN"/>
    <property type="match status" value="1"/>
</dbReference>
<evidence type="ECO:0000313" key="2">
    <source>
        <dbReference type="EMBL" id="MDR6842278.1"/>
    </source>
</evidence>
<dbReference type="EMBL" id="JAVDTT010000003">
    <property type="protein sequence ID" value="MDR6842278.1"/>
    <property type="molecule type" value="Genomic_DNA"/>
</dbReference>
<sequence length="176" mass="19392">MAKAVIETERLQLHELSSESPEDIAFVRRLLNEPSFLDNIGDRGVRSLEDARAYIVKGPIASYRANGFGLYRVQIKESGETAGLCGLVNRPTLADVDLGYALLPEFCGRGYAAEAGAAVLADARARLELRRIVAIVDPRNAGSIRVLEKLDFRFEKMVQLSPDDDVLKLFASEPSR</sequence>
<comment type="caution">
    <text evidence="2">The sequence shown here is derived from an EMBL/GenBank/DDBJ whole genome shotgun (WGS) entry which is preliminary data.</text>
</comment>
<evidence type="ECO:0000313" key="3">
    <source>
        <dbReference type="Proteomes" id="UP001254759"/>
    </source>
</evidence>